<dbReference type="InterPro" id="IPR003593">
    <property type="entry name" value="AAA+_ATPase"/>
</dbReference>
<evidence type="ECO:0000313" key="5">
    <source>
        <dbReference type="EMBL" id="VDG75673.1"/>
    </source>
</evidence>
<dbReference type="InterPro" id="IPR050153">
    <property type="entry name" value="Metal_Ion_Import_ABC"/>
</dbReference>
<dbReference type="SUPFAM" id="SSF52540">
    <property type="entry name" value="P-loop containing nucleoside triphosphate hydrolases"/>
    <property type="match status" value="1"/>
</dbReference>
<accession>A0A0K9ETU3</accession>
<dbReference type="PANTHER" id="PTHR42734">
    <property type="entry name" value="METAL TRANSPORT SYSTEM ATP-BINDING PROTEIN TM_0124-RELATED"/>
    <property type="match status" value="1"/>
</dbReference>
<dbReference type="PROSITE" id="PS00211">
    <property type="entry name" value="ABC_TRANSPORTER_1"/>
    <property type="match status" value="1"/>
</dbReference>
<comment type="caution">
    <text evidence="5">The sequence shown here is derived from an EMBL/GenBank/DDBJ whole genome shotgun (WGS) entry which is preliminary data.</text>
</comment>
<keyword evidence="4" id="KW-0067">ATP-binding</keyword>
<dbReference type="InterPro" id="IPR017871">
    <property type="entry name" value="ABC_transporter-like_CS"/>
</dbReference>
<dbReference type="PROSITE" id="PS50893">
    <property type="entry name" value="ABC_TRANSPORTER_2"/>
    <property type="match status" value="1"/>
</dbReference>
<evidence type="ECO:0000256" key="3">
    <source>
        <dbReference type="ARBA" id="ARBA00022741"/>
    </source>
</evidence>
<organism evidence="5 6">
    <name type="scientific">Actinobaculum suis</name>
    <dbReference type="NCBI Taxonomy" id="1657"/>
    <lineage>
        <taxon>Bacteria</taxon>
        <taxon>Bacillati</taxon>
        <taxon>Actinomycetota</taxon>
        <taxon>Actinomycetes</taxon>
        <taxon>Actinomycetales</taxon>
        <taxon>Actinomycetaceae</taxon>
        <taxon>Actinobaculum</taxon>
    </lineage>
</organism>
<evidence type="ECO:0000256" key="2">
    <source>
        <dbReference type="ARBA" id="ARBA00022448"/>
    </source>
</evidence>
<dbReference type="RefSeq" id="WP_049619668.1">
    <property type="nucleotide sequence ID" value="NZ_LFUS01000024.1"/>
</dbReference>
<dbReference type="GO" id="GO:0016887">
    <property type="term" value="F:ATP hydrolysis activity"/>
    <property type="evidence" value="ECO:0007669"/>
    <property type="project" value="InterPro"/>
</dbReference>
<dbReference type="Pfam" id="PF00005">
    <property type="entry name" value="ABC_tran"/>
    <property type="match status" value="1"/>
</dbReference>
<dbReference type="STRING" id="1657.ACU20_04340"/>
<dbReference type="GO" id="GO:0005524">
    <property type="term" value="F:ATP binding"/>
    <property type="evidence" value="ECO:0007669"/>
    <property type="project" value="UniProtKB-KW"/>
</dbReference>
<name>A0A0K9ETU3_9ACTO</name>
<protein>
    <submittedName>
        <fullName evidence="5">ABC transporter-like protein</fullName>
    </submittedName>
</protein>
<dbReference type="EMBL" id="UYIO01000001">
    <property type="protein sequence ID" value="VDG75673.1"/>
    <property type="molecule type" value="Genomic_DNA"/>
</dbReference>
<reference evidence="5 6" key="1">
    <citation type="submission" date="2018-11" db="EMBL/GenBank/DDBJ databases">
        <authorList>
            <consortium name="Pathogen Informatics"/>
        </authorList>
    </citation>
    <scope>NUCLEOTIDE SEQUENCE [LARGE SCALE GENOMIC DNA]</scope>
    <source>
        <strain evidence="5 6">NCTC10327</strain>
    </source>
</reference>
<dbReference type="InterPro" id="IPR003439">
    <property type="entry name" value="ABC_transporter-like_ATP-bd"/>
</dbReference>
<evidence type="ECO:0000256" key="4">
    <source>
        <dbReference type="ARBA" id="ARBA00022840"/>
    </source>
</evidence>
<dbReference type="SMART" id="SM00382">
    <property type="entry name" value="AAA"/>
    <property type="match status" value="1"/>
</dbReference>
<evidence type="ECO:0000313" key="6">
    <source>
        <dbReference type="Proteomes" id="UP000269974"/>
    </source>
</evidence>
<proteinExistence type="inferred from homology"/>
<evidence type="ECO:0000256" key="1">
    <source>
        <dbReference type="ARBA" id="ARBA00005417"/>
    </source>
</evidence>
<dbReference type="OrthoDB" id="5296765at2"/>
<dbReference type="Gene3D" id="3.40.50.300">
    <property type="entry name" value="P-loop containing nucleotide triphosphate hydrolases"/>
    <property type="match status" value="1"/>
</dbReference>
<dbReference type="Proteomes" id="UP000269974">
    <property type="component" value="Unassembled WGS sequence"/>
</dbReference>
<sequence>MLKATDLGHAYQGDDFLFRKVSFSVENGDCLAILGPNARGKTTLLSCLSGIRVPREGHVQTDGPVGFVPQSQAASHHFSVRDMVLMGRARNLRPWSTPQEEDIEAAWAALERVGMAELGARDYSYLSGGQRQLVLIARALVAEPTTLLLDEPTSALDLRNQRRVLEIIQSLRDDGIACLFTTHDPSHAFLIAGRTMVMDAEILIGKTEEVLDNARLSTLYRTPVQVSTVQFAQGTQRVVLPDYTAPESQISTNK</sequence>
<keyword evidence="3" id="KW-0547">Nucleotide-binding</keyword>
<keyword evidence="2" id="KW-0813">Transport</keyword>
<gene>
    <name evidence="5" type="ORF">NCTC10327_00362</name>
</gene>
<comment type="similarity">
    <text evidence="1">Belongs to the ABC transporter superfamily.</text>
</comment>
<dbReference type="InterPro" id="IPR027417">
    <property type="entry name" value="P-loop_NTPase"/>
</dbReference>
<dbReference type="PANTHER" id="PTHR42734:SF6">
    <property type="entry name" value="MOLYBDATE IMPORT ATP-BINDING PROTEIN MOLC"/>
    <property type="match status" value="1"/>
</dbReference>
<dbReference type="AlphaFoldDB" id="A0A0K9ETU3"/>